<dbReference type="InterPro" id="IPR001867">
    <property type="entry name" value="OmpR/PhoB-type_DNA-bd"/>
</dbReference>
<evidence type="ECO:0000313" key="4">
    <source>
        <dbReference type="EMBL" id="TQM64658.1"/>
    </source>
</evidence>
<dbReference type="InterPro" id="IPR016032">
    <property type="entry name" value="Sig_transdc_resp-reg_C-effctor"/>
</dbReference>
<dbReference type="InterPro" id="IPR036388">
    <property type="entry name" value="WH-like_DNA-bd_sf"/>
</dbReference>
<dbReference type="InterPro" id="IPR000073">
    <property type="entry name" value="AB_hydrolase_1"/>
</dbReference>
<dbReference type="EMBL" id="VFPM01000001">
    <property type="protein sequence ID" value="TQM64658.1"/>
    <property type="molecule type" value="Genomic_DNA"/>
</dbReference>
<evidence type="ECO:0000256" key="2">
    <source>
        <dbReference type="PROSITE-ProRule" id="PRU01091"/>
    </source>
</evidence>
<sequence>MNRAAGAWAGRTAYRSGAVAFACATGALPATMSRVRFSFGDVVIDTDRFLLERGGTSLHVQPQVFDVLSHLVLNRERVVPKTELLDTIWGDRFVSESTLTSRIKAARQVVGDDGIMQSVIKTVHGRGYRWVADVTVEPGGAATPTLRAPTPDVRRLEQHIRFCTASDGVRVAYATVGQGPPLVRAAHWVTHLDYDWESPIWRHWLDGLSQDRMLVRYDERGCGLSDPDPEDISFEAFVRDLETVVDEVGLERFPLMGVSQGGPVAIEYAARHPERVSHLVLVGTFVKGRLARATTPEERHEAELQSELIRIGWGRDDPSFRVFFSSTFMADAPPQLWSDFAVLMRRTTSAQNAFRLNRVSTAMDVSARLSQITVPTLILHGRQDLRIPFRQGLELASGIRGSRLVPLDTRNHLMQPDEPAWEHFLREIDRFLAEDAPSDGSRS</sequence>
<protein>
    <submittedName>
        <fullName evidence="4">Lysine decarboxylase transcriptional regulator CadC</fullName>
    </submittedName>
</protein>
<dbReference type="PANTHER" id="PTHR43433">
    <property type="entry name" value="HYDROLASE, ALPHA/BETA FOLD FAMILY PROTEIN"/>
    <property type="match status" value="1"/>
</dbReference>
<dbReference type="SMART" id="SM00862">
    <property type="entry name" value="Trans_reg_C"/>
    <property type="match status" value="1"/>
</dbReference>
<dbReference type="Pfam" id="PF00486">
    <property type="entry name" value="Trans_reg_C"/>
    <property type="match status" value="1"/>
</dbReference>
<evidence type="ECO:0000259" key="3">
    <source>
        <dbReference type="PROSITE" id="PS51755"/>
    </source>
</evidence>
<dbReference type="GO" id="GO:0000160">
    <property type="term" value="P:phosphorelay signal transduction system"/>
    <property type="evidence" value="ECO:0007669"/>
    <property type="project" value="InterPro"/>
</dbReference>
<evidence type="ECO:0000313" key="5">
    <source>
        <dbReference type="Proteomes" id="UP000316747"/>
    </source>
</evidence>
<accession>A0A543I225</accession>
<dbReference type="GO" id="GO:0006355">
    <property type="term" value="P:regulation of DNA-templated transcription"/>
    <property type="evidence" value="ECO:0007669"/>
    <property type="project" value="InterPro"/>
</dbReference>
<dbReference type="PROSITE" id="PS51755">
    <property type="entry name" value="OMPR_PHOB"/>
    <property type="match status" value="1"/>
</dbReference>
<dbReference type="Gene3D" id="1.10.10.10">
    <property type="entry name" value="Winged helix-like DNA-binding domain superfamily/Winged helix DNA-binding domain"/>
    <property type="match status" value="1"/>
</dbReference>
<gene>
    <name evidence="4" type="ORF">FBY41_1033</name>
</gene>
<dbReference type="Pfam" id="PF00561">
    <property type="entry name" value="Abhydrolase_1"/>
    <property type="match status" value="1"/>
</dbReference>
<keyword evidence="1 2" id="KW-0238">DNA-binding</keyword>
<proteinExistence type="predicted"/>
<dbReference type="CDD" id="cd00383">
    <property type="entry name" value="trans_reg_C"/>
    <property type="match status" value="1"/>
</dbReference>
<keyword evidence="5" id="KW-1185">Reference proteome</keyword>
<dbReference type="PANTHER" id="PTHR43433:SF5">
    <property type="entry name" value="AB HYDROLASE-1 DOMAIN-CONTAINING PROTEIN"/>
    <property type="match status" value="1"/>
</dbReference>
<reference evidence="4 5" key="1">
    <citation type="submission" date="2019-06" db="EMBL/GenBank/DDBJ databases">
        <title>Genome sequencing of plant associated microbes to promote plant fitness in Sorghum bicolor and Oryza sativa.</title>
        <authorList>
            <person name="Coleman-Derr D."/>
        </authorList>
    </citation>
    <scope>NUCLEOTIDE SEQUENCE [LARGE SCALE GENOMIC DNA]</scope>
    <source>
        <strain evidence="4 5">KV-663</strain>
    </source>
</reference>
<dbReference type="GO" id="GO:0003677">
    <property type="term" value="F:DNA binding"/>
    <property type="evidence" value="ECO:0007669"/>
    <property type="project" value="UniProtKB-UniRule"/>
</dbReference>
<comment type="caution">
    <text evidence="4">The sequence shown here is derived from an EMBL/GenBank/DDBJ whole genome shotgun (WGS) entry which is preliminary data.</text>
</comment>
<dbReference type="InterPro" id="IPR029058">
    <property type="entry name" value="AB_hydrolase_fold"/>
</dbReference>
<dbReference type="AlphaFoldDB" id="A0A543I225"/>
<dbReference type="PRINTS" id="PR00111">
    <property type="entry name" value="ABHYDROLASE"/>
</dbReference>
<dbReference type="Gene3D" id="3.40.50.1820">
    <property type="entry name" value="alpha/beta hydrolase"/>
    <property type="match status" value="1"/>
</dbReference>
<dbReference type="GO" id="GO:0003824">
    <property type="term" value="F:catalytic activity"/>
    <property type="evidence" value="ECO:0007669"/>
    <property type="project" value="UniProtKB-ARBA"/>
</dbReference>
<dbReference type="SUPFAM" id="SSF53474">
    <property type="entry name" value="alpha/beta-Hydrolases"/>
    <property type="match status" value="1"/>
</dbReference>
<evidence type="ECO:0000256" key="1">
    <source>
        <dbReference type="ARBA" id="ARBA00023125"/>
    </source>
</evidence>
<feature type="domain" description="OmpR/PhoB-type" evidence="3">
    <location>
        <begin position="34"/>
        <end position="132"/>
    </location>
</feature>
<dbReference type="Proteomes" id="UP000316747">
    <property type="component" value="Unassembled WGS sequence"/>
</dbReference>
<dbReference type="InterPro" id="IPR050471">
    <property type="entry name" value="AB_hydrolase"/>
</dbReference>
<organism evidence="4 5">
    <name type="scientific">Humibacillus xanthopallidus</name>
    <dbReference type="NCBI Taxonomy" id="412689"/>
    <lineage>
        <taxon>Bacteria</taxon>
        <taxon>Bacillati</taxon>
        <taxon>Actinomycetota</taxon>
        <taxon>Actinomycetes</taxon>
        <taxon>Micrococcales</taxon>
        <taxon>Intrasporangiaceae</taxon>
        <taxon>Humibacillus</taxon>
    </lineage>
</organism>
<feature type="DNA-binding region" description="OmpR/PhoB-type" evidence="2">
    <location>
        <begin position="34"/>
        <end position="132"/>
    </location>
</feature>
<name>A0A543I225_9MICO</name>
<dbReference type="SUPFAM" id="SSF46894">
    <property type="entry name" value="C-terminal effector domain of the bipartite response regulators"/>
    <property type="match status" value="1"/>
</dbReference>